<name>A0A0L0VVC7_9BASI</name>
<proteinExistence type="predicted"/>
<sequence>MEFTKIEDLSPTEKENLNFLSLFLHSAKKKLNPVSSPARSRGGKMWALGWRKAMVTAQLIGRCIFQSAADKNMEDYDNLMKTSDRASNILGNMFKSMADIPYERNRDLMKKNNIPSFAHLSFNDPLSEGDCSPHLTYTSDGFFNNPHEDNQDISNFDFTLFFLTTKFGIDFTKQKGVVKLFWALKMENTAPFLPSKIIFTLV</sequence>
<gene>
    <name evidence="2" type="ORF">PSTG_03481</name>
</gene>
<dbReference type="Pfam" id="PF20515">
    <property type="entry name" value="2OG-FeII_Oxy_6"/>
    <property type="match status" value="1"/>
</dbReference>
<keyword evidence="3" id="KW-1185">Reference proteome</keyword>
<feature type="domain" description="Tet-like 2OG-Fe(II) oxygenase" evidence="1">
    <location>
        <begin position="10"/>
        <end position="165"/>
    </location>
</feature>
<dbReference type="EMBL" id="AJIL01000018">
    <property type="protein sequence ID" value="KNF03216.1"/>
    <property type="molecule type" value="Genomic_DNA"/>
</dbReference>
<evidence type="ECO:0000313" key="3">
    <source>
        <dbReference type="Proteomes" id="UP000054564"/>
    </source>
</evidence>
<dbReference type="Proteomes" id="UP000054564">
    <property type="component" value="Unassembled WGS sequence"/>
</dbReference>
<accession>A0A0L0VVC7</accession>
<dbReference type="OrthoDB" id="2505758at2759"/>
<comment type="caution">
    <text evidence="2">The sequence shown here is derived from an EMBL/GenBank/DDBJ whole genome shotgun (WGS) entry which is preliminary data.</text>
</comment>
<protein>
    <recommendedName>
        <fullName evidence="1">Tet-like 2OG-Fe(II) oxygenase domain-containing protein</fullName>
    </recommendedName>
</protein>
<reference evidence="3" key="1">
    <citation type="submission" date="2014-03" db="EMBL/GenBank/DDBJ databases">
        <title>The Genome Sequence of Puccinia striiformis f. sp. tritici PST-78.</title>
        <authorList>
            <consortium name="The Broad Institute Genome Sequencing Platform"/>
            <person name="Cuomo C."/>
            <person name="Hulbert S."/>
            <person name="Chen X."/>
            <person name="Walker B."/>
            <person name="Young S.K."/>
            <person name="Zeng Q."/>
            <person name="Gargeya S."/>
            <person name="Fitzgerald M."/>
            <person name="Haas B."/>
            <person name="Abouelleil A."/>
            <person name="Alvarado L."/>
            <person name="Arachchi H.M."/>
            <person name="Berlin A.M."/>
            <person name="Chapman S.B."/>
            <person name="Goldberg J."/>
            <person name="Griggs A."/>
            <person name="Gujja S."/>
            <person name="Hansen M."/>
            <person name="Howarth C."/>
            <person name="Imamovic A."/>
            <person name="Larimer J."/>
            <person name="McCowan C."/>
            <person name="Montmayeur A."/>
            <person name="Murphy C."/>
            <person name="Neiman D."/>
            <person name="Pearson M."/>
            <person name="Priest M."/>
            <person name="Roberts A."/>
            <person name="Saif S."/>
            <person name="Shea T."/>
            <person name="Sisk P."/>
            <person name="Sykes S."/>
            <person name="Wortman J."/>
            <person name="Nusbaum C."/>
            <person name="Birren B."/>
        </authorList>
    </citation>
    <scope>NUCLEOTIDE SEQUENCE [LARGE SCALE GENOMIC DNA]</scope>
    <source>
        <strain evidence="3">race PST-78</strain>
    </source>
</reference>
<evidence type="ECO:0000313" key="2">
    <source>
        <dbReference type="EMBL" id="KNF03216.1"/>
    </source>
</evidence>
<dbReference type="AlphaFoldDB" id="A0A0L0VVC7"/>
<evidence type="ECO:0000259" key="1">
    <source>
        <dbReference type="Pfam" id="PF20515"/>
    </source>
</evidence>
<organism evidence="2 3">
    <name type="scientific">Puccinia striiformis f. sp. tritici PST-78</name>
    <dbReference type="NCBI Taxonomy" id="1165861"/>
    <lineage>
        <taxon>Eukaryota</taxon>
        <taxon>Fungi</taxon>
        <taxon>Dikarya</taxon>
        <taxon>Basidiomycota</taxon>
        <taxon>Pucciniomycotina</taxon>
        <taxon>Pucciniomycetes</taxon>
        <taxon>Pucciniales</taxon>
        <taxon>Pucciniaceae</taxon>
        <taxon>Puccinia</taxon>
    </lineage>
</organism>
<dbReference type="InterPro" id="IPR046798">
    <property type="entry name" value="2OG-FeII_Oxy_6"/>
</dbReference>